<dbReference type="PANTHER" id="PTHR24026">
    <property type="entry name" value="FAT ATYPICAL CADHERIN-RELATED"/>
    <property type="match status" value="1"/>
</dbReference>
<feature type="domain" description="Cadherin" evidence="4">
    <location>
        <begin position="611"/>
        <end position="710"/>
    </location>
</feature>
<dbReference type="EnsemblMetazoa" id="G1230.1">
    <property type="protein sequence ID" value="G1230.1:cds"/>
    <property type="gene ID" value="G1230"/>
</dbReference>
<feature type="domain" description="Cadherin" evidence="4">
    <location>
        <begin position="1459"/>
        <end position="1563"/>
    </location>
</feature>
<dbReference type="PRINTS" id="PR00205">
    <property type="entry name" value="CADHERIN"/>
</dbReference>
<feature type="domain" description="Cadherin" evidence="4">
    <location>
        <begin position="174"/>
        <end position="278"/>
    </location>
</feature>
<feature type="domain" description="Cadherin" evidence="4">
    <location>
        <begin position="1985"/>
        <end position="2099"/>
    </location>
</feature>
<dbReference type="GO" id="GO:0005509">
    <property type="term" value="F:calcium ion binding"/>
    <property type="evidence" value="ECO:0007669"/>
    <property type="project" value="UniProtKB-UniRule"/>
</dbReference>
<dbReference type="PANTHER" id="PTHR24026:SF126">
    <property type="entry name" value="PROTOCADHERIN FAT 4"/>
    <property type="match status" value="1"/>
</dbReference>
<dbReference type="Pfam" id="PF00028">
    <property type="entry name" value="Cadherin"/>
    <property type="match status" value="17"/>
</dbReference>
<keyword evidence="3" id="KW-0106">Calcium</keyword>
<feature type="domain" description="Cadherin" evidence="4">
    <location>
        <begin position="1357"/>
        <end position="1458"/>
    </location>
</feature>
<dbReference type="Proteomes" id="UP000005408">
    <property type="component" value="Unassembled WGS sequence"/>
</dbReference>
<feature type="domain" description="Cadherin" evidence="4">
    <location>
        <begin position="1564"/>
        <end position="1665"/>
    </location>
</feature>
<keyword evidence="6" id="KW-1185">Reference proteome</keyword>
<proteinExistence type="predicted"/>
<feature type="domain" description="Cadherin" evidence="4">
    <location>
        <begin position="1039"/>
        <end position="1145"/>
    </location>
</feature>
<evidence type="ECO:0000259" key="4">
    <source>
        <dbReference type="PROSITE" id="PS50268"/>
    </source>
</evidence>
<evidence type="ECO:0000313" key="5">
    <source>
        <dbReference type="EnsemblMetazoa" id="G1230.1:cds"/>
    </source>
</evidence>
<protein>
    <recommendedName>
        <fullName evidence="4">Cadherin domain-containing protein</fullName>
    </recommendedName>
</protein>
<dbReference type="GO" id="GO:0007156">
    <property type="term" value="P:homophilic cell adhesion via plasma membrane adhesion molecules"/>
    <property type="evidence" value="ECO:0007669"/>
    <property type="project" value="InterPro"/>
</dbReference>
<feature type="domain" description="Cadherin" evidence="4">
    <location>
        <begin position="1776"/>
        <end position="1878"/>
    </location>
</feature>
<feature type="domain" description="Cadherin" evidence="4">
    <location>
        <begin position="1666"/>
        <end position="1774"/>
    </location>
</feature>
<dbReference type="SMART" id="SM00112">
    <property type="entry name" value="CA"/>
    <property type="match status" value="19"/>
</dbReference>
<evidence type="ECO:0000256" key="2">
    <source>
        <dbReference type="ARBA" id="ARBA00022989"/>
    </source>
</evidence>
<dbReference type="GO" id="GO:0005886">
    <property type="term" value="C:plasma membrane"/>
    <property type="evidence" value="ECO:0007669"/>
    <property type="project" value="UniProtKB-SubCell"/>
</dbReference>
<dbReference type="PROSITE" id="PS50268">
    <property type="entry name" value="CADHERIN_2"/>
    <property type="match status" value="19"/>
</dbReference>
<keyword evidence="2" id="KW-0472">Membrane</keyword>
<keyword evidence="2" id="KW-1133">Transmembrane helix</keyword>
<feature type="domain" description="Cadherin" evidence="4">
    <location>
        <begin position="821"/>
        <end position="925"/>
    </location>
</feature>
<dbReference type="CDD" id="cd11304">
    <property type="entry name" value="Cadherin_repeat"/>
    <property type="match status" value="19"/>
</dbReference>
<accession>A0A8W8I371</accession>
<evidence type="ECO:0000256" key="3">
    <source>
        <dbReference type="PROSITE-ProRule" id="PRU00043"/>
    </source>
</evidence>
<name>A0A8W8I371_MAGGI</name>
<feature type="domain" description="Cadherin" evidence="4">
    <location>
        <begin position="74"/>
        <end position="173"/>
    </location>
</feature>
<keyword evidence="1" id="KW-0812">Transmembrane</keyword>
<feature type="domain" description="Cadherin" evidence="4">
    <location>
        <begin position="715"/>
        <end position="820"/>
    </location>
</feature>
<reference evidence="5" key="1">
    <citation type="submission" date="2022-08" db="UniProtKB">
        <authorList>
            <consortium name="EnsemblMetazoa"/>
        </authorList>
    </citation>
    <scope>IDENTIFICATION</scope>
    <source>
        <strain evidence="5">05x7-T-G4-1.051#20</strain>
    </source>
</reference>
<organism evidence="5 6">
    <name type="scientific">Magallana gigas</name>
    <name type="common">Pacific oyster</name>
    <name type="synonym">Crassostrea gigas</name>
    <dbReference type="NCBI Taxonomy" id="29159"/>
    <lineage>
        <taxon>Eukaryota</taxon>
        <taxon>Metazoa</taxon>
        <taxon>Spiralia</taxon>
        <taxon>Lophotrochozoa</taxon>
        <taxon>Mollusca</taxon>
        <taxon>Bivalvia</taxon>
        <taxon>Autobranchia</taxon>
        <taxon>Pteriomorphia</taxon>
        <taxon>Ostreida</taxon>
        <taxon>Ostreoidea</taxon>
        <taxon>Ostreidae</taxon>
        <taxon>Magallana</taxon>
    </lineage>
</organism>
<feature type="domain" description="Cadherin" evidence="4">
    <location>
        <begin position="926"/>
        <end position="1037"/>
    </location>
</feature>
<dbReference type="SUPFAM" id="SSF49313">
    <property type="entry name" value="Cadherin-like"/>
    <property type="match status" value="20"/>
</dbReference>
<dbReference type="InterPro" id="IPR002126">
    <property type="entry name" value="Cadherin-like_dom"/>
</dbReference>
<feature type="domain" description="Cadherin" evidence="4">
    <location>
        <begin position="1254"/>
        <end position="1355"/>
    </location>
</feature>
<dbReference type="InterPro" id="IPR015919">
    <property type="entry name" value="Cadherin-like_sf"/>
</dbReference>
<feature type="domain" description="Cadherin" evidence="4">
    <location>
        <begin position="287"/>
        <end position="386"/>
    </location>
</feature>
<sequence length="2193" mass="240838">MAALLTIDDPTIQTLAGPRISLCLVNTEFQIIASRMWTSSVLFLQTLIWTTNLQSITGNSFAPEILSVNVNERIPENTKFGVIVATVSASDRDTQFPDNDIRFQMFASQLASEFFAVDSLMGNIFVKKDLTLDTSKIYQVFVQAYDMGSPSRSSAINATVTIDVYRNLFHPYFTGEPFTTSITENIIANTSILQVNVGDDDTDAPFNTVTLSAIGDDKAPTYFRLDSDGRIVVIGDLKADSNTHYLLRILAQDGGSPSRTAITIASITVQRNLYAPVFQILSKNEIILETRQLGLPILQVKATDGDRRAPNNVVRYSLTEGADDIECFLIDAQTGSLSLRRSLLYAPCTGIRYRMTVTATDLGLNPFSSTITVTVDVDRNTNPPVFENIPAIAPINENQPTSQGFFTVRATDADTVTPFGDITYSLVGDGTATIYFQVDSSTGVLSLKQSIQPDTASTYRLTFRATDGGNPPKYDEKTLTVNVNRNLLAPEFVHQIYEVTIWEIQALDIVIQEVSARDNDTKAPHNEVTYEIVGDALAQTYFRIDNEGRIYVRRPLTDDNADTGLYTVSVRANDKGTPQRSSSTLATVRVNVLRNRNCPTFASSVVDISIDQSSVSRVIYDANATDPDAANTPFSTVRYSLIGDENAQVFFRVDDQTGQVFTNGPSLFSDQGTIYQLRVRAEDAVNTVTSCSGTLVLRVAVNRNLNSPQWTNVNTANNYVTTISETHSVSLSVYRIQAIDADDKVPNNVVSYAMTTNSPNRNLFFVDVDGFVYLRNSLVGITGDPFTVRFVATDGGNPARTSPEATLTVNVNRNQFPPEILNLPAEKEIQENQLVNEEIYRVNGRDNDTFAPFNAYSFELVGDGSSTTFFRVSPNGAVTLRQSISSDPATTFQLRVRVQDGGTPRKQDEGLLTIKVNKNLFSPVMTTGQYSRRILETQTVSLPLVTVLATDGDQFAPNNQLRYFIVGSNTTITDFFMVNEDSGAVMLRRSMLDYPNTATTFTVNFQVSAEDKGSLPRQANNPQLVAITVVRNTAPFFENTFTYNAEVQQFAPGGVPVFTPIGRDADSDSPFNVLTYSLIGDDAATTVFQINPNTGAISTRPTTNLTQTIGNFVARVQMTDGGSPPLSDTATVQITVQRNRENPRFLHAVDLTRNIPETLPVGSEIIDLNATDDDFFVPNNVISYVITGGDGNPLEYFFIHPSTGVIVLLKSVKSISISNFRLSVEARDQGAPMRLATATVRINVLRDTGVLAFSANNYNVTISENTPVGSSVTNTVASPGISIEYSLLGVSSGQDYFSVNAATGLVTVRQQLTSDPARPTFYQLRVHAINRGVTTQTATATVNIGVVRNENGPVFRPSNTYSTTVEETIPLGYSVIFLTATDADGDQLNYRILSGSPFTDLFYLNPVTGQIALKNILQGRAENQYSFQVQVSDQRTPERTADAFVIVNLIKDRFAPQFIRTPYISATTENTQDGTIIFSTEAIDQDLRERIEYTVIGDNAAPAFFGVIPDRGNITIINQALLRKNVGTSYTLRLTAHDTRYPNNRATASVTVHVTRNLNSPVFSPPSYSRTILDTVPLGYQVVQVNATDGDNDPIRYSIKGDTRAKNYYCINPETGWITVKQLLTTGNWLQDQISVQACDLRDPQNCVSTFAIITIDRNEQSPFFINTPYSRSFGQGTTASDNVIFTVSARDPDLNPSTGSLRYETIGNYPAPSFFSLNTATGEIKVARGLMEDGLQRSQYNLVMIAYDTQYPADRATATVTFIVIRNPNSPVFTQSSSYRVNVPESLPLGSNVTQVLATDADNDVVSYFISPTGNTGQDDLDFFYLNAETGVITLKSPLTSTILNTFTFDVLARDPSGKTGNAVVTVTVTRDQPPVFVSTPYRTTIAENGQINSIIFVVSATDPDIRGLIQYETVGIYPAPSFFDVEKYTGYIRIIRDLKEDRLATGTYNLMIVAYDSIYPIKKATSEVIINVVLRTPATFEFSQTMYAVQLPEITPVGSRILQVFPAYASDSAMYAIESSLPLSGVNIFNIDAVNGIITTNTSLQSGSNYFYQLEVKATDKSNPLRTGVTTVFVIVEDFCCLSINRTCELNSHAPIFSAPLYFVNVMEGDYSTNNQPLIEVSASDNDFGPDGNLVFEIQSVSNNGGEHFKIQQKPSERKASIICIGKISRDLTYVIVVRASDQAIHVSRKR</sequence>
<evidence type="ECO:0000256" key="1">
    <source>
        <dbReference type="ARBA" id="ARBA00022692"/>
    </source>
</evidence>
<dbReference type="Gene3D" id="2.60.40.60">
    <property type="entry name" value="Cadherins"/>
    <property type="match status" value="20"/>
</dbReference>
<feature type="domain" description="Cadherin" evidence="4">
    <location>
        <begin position="1879"/>
        <end position="1996"/>
    </location>
</feature>
<feature type="domain" description="Cadherin" evidence="4">
    <location>
        <begin position="1155"/>
        <end position="1244"/>
    </location>
</feature>
<evidence type="ECO:0000313" key="6">
    <source>
        <dbReference type="Proteomes" id="UP000005408"/>
    </source>
</evidence>
<feature type="domain" description="Cadherin" evidence="4">
    <location>
        <begin position="493"/>
        <end position="601"/>
    </location>
</feature>
<feature type="domain" description="Cadherin" evidence="4">
    <location>
        <begin position="387"/>
        <end position="492"/>
    </location>
</feature>